<reference evidence="4" key="1">
    <citation type="journal article" date="2017" name="bioRxiv">
        <title>Comparative analysis of the genomes of Stylophora pistillata and Acropora digitifera provides evidence for extensive differences between species of corals.</title>
        <authorList>
            <person name="Voolstra C.R."/>
            <person name="Li Y."/>
            <person name="Liew Y.J."/>
            <person name="Baumgarten S."/>
            <person name="Zoccola D."/>
            <person name="Flot J.-F."/>
            <person name="Tambutte S."/>
            <person name="Allemand D."/>
            <person name="Aranda M."/>
        </authorList>
    </citation>
    <scope>NUCLEOTIDE SEQUENCE [LARGE SCALE GENOMIC DNA]</scope>
</reference>
<dbReference type="SUPFAM" id="SSF50729">
    <property type="entry name" value="PH domain-like"/>
    <property type="match status" value="1"/>
</dbReference>
<accession>A0A2B4RWD4</accession>
<name>A0A2B4RWD4_STYPI</name>
<evidence type="ECO:0000259" key="2">
    <source>
        <dbReference type="PROSITE" id="PS50003"/>
    </source>
</evidence>
<organism evidence="3 4">
    <name type="scientific">Stylophora pistillata</name>
    <name type="common">Smooth cauliflower coral</name>
    <dbReference type="NCBI Taxonomy" id="50429"/>
    <lineage>
        <taxon>Eukaryota</taxon>
        <taxon>Metazoa</taxon>
        <taxon>Cnidaria</taxon>
        <taxon>Anthozoa</taxon>
        <taxon>Hexacorallia</taxon>
        <taxon>Scleractinia</taxon>
        <taxon>Astrocoeniina</taxon>
        <taxon>Pocilloporidae</taxon>
        <taxon>Stylophora</taxon>
    </lineage>
</organism>
<dbReference type="InterPro" id="IPR001849">
    <property type="entry name" value="PH_domain"/>
</dbReference>
<dbReference type="Gene3D" id="2.30.29.30">
    <property type="entry name" value="Pleckstrin-homology domain (PH domain)/Phosphotyrosine-binding domain (PTB)"/>
    <property type="match status" value="1"/>
</dbReference>
<dbReference type="PROSITE" id="PS50003">
    <property type="entry name" value="PH_DOMAIN"/>
    <property type="match status" value="1"/>
</dbReference>
<comment type="caution">
    <text evidence="3">The sequence shown here is derived from an EMBL/GenBank/DDBJ whole genome shotgun (WGS) entry which is preliminary data.</text>
</comment>
<evidence type="ECO:0000313" key="4">
    <source>
        <dbReference type="Proteomes" id="UP000225706"/>
    </source>
</evidence>
<gene>
    <name evidence="3" type="ORF">AWC38_SpisGene13578</name>
</gene>
<feature type="domain" description="PH" evidence="2">
    <location>
        <begin position="31"/>
        <end position="128"/>
    </location>
</feature>
<evidence type="ECO:0000256" key="1">
    <source>
        <dbReference type="SAM" id="MobiDB-lite"/>
    </source>
</evidence>
<protein>
    <recommendedName>
        <fullName evidence="2">PH domain-containing protein</fullName>
    </recommendedName>
</protein>
<dbReference type="EMBL" id="LSMT01000258">
    <property type="protein sequence ID" value="PFX21921.1"/>
    <property type="molecule type" value="Genomic_DNA"/>
</dbReference>
<sequence>MKAKPIYRLSIGIWISFHSNNQSIRREIEMEIYYADFLKKEDHTGKWRVYWTTLNATGLYFQLRKTATKHENFQQFIEISPGSTCALAKRRMYSFRFKLVTDGVTYTFKCDSVFQRYRWMYMIDLVTNGRPPEAPPNTIPRPVVTDSKRNKTDSFDEKDSCNQRNAKPNNCISKSFSFTQTFQTLKRLASWHKKRNDSLPPVRCQRKIRTISTGKYEKLSNINSSFDFADSEDFLDEKNKA</sequence>
<feature type="compositionally biased region" description="Basic and acidic residues" evidence="1">
    <location>
        <begin position="146"/>
        <end position="161"/>
    </location>
</feature>
<dbReference type="AlphaFoldDB" id="A0A2B4RWD4"/>
<evidence type="ECO:0000313" key="3">
    <source>
        <dbReference type="EMBL" id="PFX21921.1"/>
    </source>
</evidence>
<dbReference type="Pfam" id="PF00169">
    <property type="entry name" value="PH"/>
    <property type="match status" value="1"/>
</dbReference>
<keyword evidence="4" id="KW-1185">Reference proteome</keyword>
<dbReference type="Proteomes" id="UP000225706">
    <property type="component" value="Unassembled WGS sequence"/>
</dbReference>
<proteinExistence type="predicted"/>
<feature type="region of interest" description="Disordered" evidence="1">
    <location>
        <begin position="130"/>
        <end position="162"/>
    </location>
</feature>
<dbReference type="CDD" id="cd00821">
    <property type="entry name" value="PH"/>
    <property type="match status" value="1"/>
</dbReference>
<dbReference type="InterPro" id="IPR011993">
    <property type="entry name" value="PH-like_dom_sf"/>
</dbReference>